<accession>A0ABS6RY24</accession>
<feature type="transmembrane region" description="Helical" evidence="1">
    <location>
        <begin position="56"/>
        <end position="74"/>
    </location>
</feature>
<protein>
    <submittedName>
        <fullName evidence="2">Uncharacterized protein</fullName>
    </submittedName>
</protein>
<gene>
    <name evidence="2" type="ORF">HWQ67_07930</name>
</gene>
<feature type="transmembrane region" description="Helical" evidence="1">
    <location>
        <begin position="80"/>
        <end position="104"/>
    </location>
</feature>
<keyword evidence="1" id="KW-0812">Transmembrane</keyword>
<dbReference type="Proteomes" id="UP001196980">
    <property type="component" value="Unassembled WGS sequence"/>
</dbReference>
<keyword evidence="3" id="KW-1185">Reference proteome</keyword>
<dbReference type="RefSeq" id="WP_218252146.1">
    <property type="nucleotide sequence ID" value="NZ_JABXWD010000115.1"/>
</dbReference>
<proteinExistence type="predicted"/>
<organism evidence="2 3">
    <name type="scientific">Candidatus Magnetobacterium casense</name>
    <dbReference type="NCBI Taxonomy" id="1455061"/>
    <lineage>
        <taxon>Bacteria</taxon>
        <taxon>Pseudomonadati</taxon>
        <taxon>Nitrospirota</taxon>
        <taxon>Thermodesulfovibrionia</taxon>
        <taxon>Thermodesulfovibrionales</taxon>
        <taxon>Candidatus Magnetobacteriaceae</taxon>
        <taxon>Candidatus Magnetobacterium</taxon>
    </lineage>
</organism>
<evidence type="ECO:0000313" key="3">
    <source>
        <dbReference type="Proteomes" id="UP001196980"/>
    </source>
</evidence>
<sequence length="110" mass="12605">MFRTFLWETIVEVSPPLILTTNEYLIAVIVCVFFGLLYFGFTRIIYYLINPQIEHAKYGAIFLSASLMLFWVIASLDLLGFYSTIIALVILVLALIFDMVYLIVTRPKGV</sequence>
<evidence type="ECO:0000256" key="1">
    <source>
        <dbReference type="SAM" id="Phobius"/>
    </source>
</evidence>
<reference evidence="2 3" key="1">
    <citation type="journal article" date="2020" name="J Geophys Res Biogeosci">
        <title>Magnetotaxis as an Adaptation to Enable Bacterial Shuttling of Microbial Sulfur and Sulfur Cycling Across Aquatic Oxic#Anoxic Interfaces.</title>
        <authorList>
            <person name="Li J."/>
            <person name="Liu P."/>
            <person name="Wang J."/>
            <person name="Roberts A.P."/>
            <person name="Pan Y."/>
        </authorList>
    </citation>
    <scope>NUCLEOTIDE SEQUENCE [LARGE SCALE GENOMIC DNA]</scope>
    <source>
        <strain evidence="2 3">MYR-1_YQ</strain>
    </source>
</reference>
<feature type="transmembrane region" description="Helical" evidence="1">
    <location>
        <begin position="24"/>
        <end position="49"/>
    </location>
</feature>
<keyword evidence="1" id="KW-1133">Transmembrane helix</keyword>
<dbReference type="EMBL" id="JABXWD010000115">
    <property type="protein sequence ID" value="MBV6341511.1"/>
    <property type="molecule type" value="Genomic_DNA"/>
</dbReference>
<comment type="caution">
    <text evidence="2">The sequence shown here is derived from an EMBL/GenBank/DDBJ whole genome shotgun (WGS) entry which is preliminary data.</text>
</comment>
<name>A0ABS6RY24_9BACT</name>
<evidence type="ECO:0000313" key="2">
    <source>
        <dbReference type="EMBL" id="MBV6341511.1"/>
    </source>
</evidence>
<keyword evidence="1" id="KW-0472">Membrane</keyword>